<dbReference type="PANTHER" id="PTHR13383:SF11">
    <property type="entry name" value="RIBONUCLEASE H2 SUBUNIT B"/>
    <property type="match status" value="1"/>
</dbReference>
<evidence type="ECO:0000256" key="4">
    <source>
        <dbReference type="ARBA" id="ARBA00024778"/>
    </source>
</evidence>
<dbReference type="GO" id="GO:0005654">
    <property type="term" value="C:nucleoplasm"/>
    <property type="evidence" value="ECO:0007669"/>
    <property type="project" value="TreeGrafter"/>
</dbReference>
<dbReference type="InterPro" id="IPR041195">
    <property type="entry name" value="Rnh202_N"/>
</dbReference>
<feature type="region of interest" description="Disordered" evidence="6">
    <location>
        <begin position="222"/>
        <end position="276"/>
    </location>
</feature>
<feature type="compositionally biased region" description="Basic and acidic residues" evidence="6">
    <location>
        <begin position="256"/>
        <end position="269"/>
    </location>
</feature>
<dbReference type="Gene3D" id="2.20.25.530">
    <property type="match status" value="1"/>
</dbReference>
<dbReference type="InterPro" id="IPR019024">
    <property type="entry name" value="RNase_H2_suB_wHTH"/>
</dbReference>
<dbReference type="Proteomes" id="UP001159364">
    <property type="component" value="Linkage Group LG05"/>
</dbReference>
<sequence>MGWCQGSRQTRLLIAPHTCSTGNDEGCFLSLKHPKSGNAACYFLINSVLQELHWFKQSYTSWFLGDYICQDGCLYTATPVDPVFILLPIFEEARMKKGDDPGKFRQLDEIVFVNGYPDYQHLISIAENCMQVVCEIKEIGSSKFFRLDDSKVLVWLYCKVSNLKQTLPMIDKNYAALDEKNTLAEAVAILGEYLKDEPWIKLLCNHLKLSLPEASSKVSDTDLTAVESKQVPSDIAQEKSGSDSKTKRKGKQAKKAKVETESRNIKEMFFRASRRS</sequence>
<reference evidence="9 10" key="1">
    <citation type="submission" date="2021-09" db="EMBL/GenBank/DDBJ databases">
        <title>Genomic insights and catalytic innovation underlie evolution of tropane alkaloids biosynthesis.</title>
        <authorList>
            <person name="Wang Y.-J."/>
            <person name="Tian T."/>
            <person name="Huang J.-P."/>
            <person name="Huang S.-X."/>
        </authorList>
    </citation>
    <scope>NUCLEOTIDE SEQUENCE [LARGE SCALE GENOMIC DNA]</scope>
    <source>
        <strain evidence="9">KIB-2018</strain>
        <tissue evidence="9">Leaf</tissue>
    </source>
</reference>
<feature type="domain" description="Ribonuclease H2 subunit B wHTH" evidence="7">
    <location>
        <begin position="84"/>
        <end position="174"/>
    </location>
</feature>
<proteinExistence type="predicted"/>
<dbReference type="Pfam" id="PF09468">
    <property type="entry name" value="RNase_H2-Ydr279"/>
    <property type="match status" value="1"/>
</dbReference>
<dbReference type="AlphaFoldDB" id="A0AAV8TAL6"/>
<dbReference type="CDD" id="cd09270">
    <property type="entry name" value="RNase_H2-B"/>
    <property type="match status" value="1"/>
</dbReference>
<dbReference type="Gene3D" id="1.10.20.120">
    <property type="match status" value="1"/>
</dbReference>
<gene>
    <name evidence="9" type="ORF">K2173_003509</name>
</gene>
<dbReference type="InterPro" id="IPR040456">
    <property type="entry name" value="RNase_H2_suB"/>
</dbReference>
<dbReference type="FunFam" id="2.20.25.530:FF:000002">
    <property type="entry name" value="Ribonuclease H2 subunit B"/>
    <property type="match status" value="1"/>
</dbReference>
<evidence type="ECO:0000313" key="10">
    <source>
        <dbReference type="Proteomes" id="UP001159364"/>
    </source>
</evidence>
<feature type="domain" description="Rnh202 triple barrel" evidence="8">
    <location>
        <begin position="25"/>
        <end position="81"/>
    </location>
</feature>
<evidence type="ECO:0000259" key="8">
    <source>
        <dbReference type="Pfam" id="PF17745"/>
    </source>
</evidence>
<dbReference type="GO" id="GO:0032299">
    <property type="term" value="C:ribonuclease H2 complex"/>
    <property type="evidence" value="ECO:0007669"/>
    <property type="project" value="InterPro"/>
</dbReference>
<evidence type="ECO:0000256" key="2">
    <source>
        <dbReference type="ARBA" id="ARBA00019062"/>
    </source>
</evidence>
<keyword evidence="3" id="KW-0539">Nucleus</keyword>
<dbReference type="PANTHER" id="PTHR13383">
    <property type="entry name" value="RIBONUCLEASE H2 SUBUNIT B"/>
    <property type="match status" value="1"/>
</dbReference>
<dbReference type="Pfam" id="PF17745">
    <property type="entry name" value="Ydr279_N"/>
    <property type="match status" value="1"/>
</dbReference>
<name>A0AAV8TAL6_9ROSI</name>
<comment type="caution">
    <text evidence="9">The sequence shown here is derived from an EMBL/GenBank/DDBJ whole genome shotgun (WGS) entry which is preliminary data.</text>
</comment>
<evidence type="ECO:0000259" key="7">
    <source>
        <dbReference type="Pfam" id="PF09468"/>
    </source>
</evidence>
<accession>A0AAV8TAL6</accession>
<comment type="function">
    <text evidence="4">Non catalytic subunit of RNase H2, an endonuclease that specifically degrades the RNA of RNA:DNA hybrids. Participates in DNA replication, possibly by mediating the removal of lagging-strand Okazaki fragment RNA primers during DNA replication. Mediates the excision of single ribonucleotides from DNA:RNA duplexes.</text>
</comment>
<keyword evidence="10" id="KW-1185">Reference proteome</keyword>
<evidence type="ECO:0000256" key="3">
    <source>
        <dbReference type="ARBA" id="ARBA00023242"/>
    </source>
</evidence>
<feature type="compositionally biased region" description="Basic residues" evidence="6">
    <location>
        <begin position="246"/>
        <end position="255"/>
    </location>
</feature>
<comment type="subcellular location">
    <subcellularLocation>
        <location evidence="1">Nucleus</location>
    </subcellularLocation>
</comment>
<dbReference type="GO" id="GO:0006401">
    <property type="term" value="P:RNA catabolic process"/>
    <property type="evidence" value="ECO:0007669"/>
    <property type="project" value="TreeGrafter"/>
</dbReference>
<organism evidence="9 10">
    <name type="scientific">Erythroxylum novogranatense</name>
    <dbReference type="NCBI Taxonomy" id="1862640"/>
    <lineage>
        <taxon>Eukaryota</taxon>
        <taxon>Viridiplantae</taxon>
        <taxon>Streptophyta</taxon>
        <taxon>Embryophyta</taxon>
        <taxon>Tracheophyta</taxon>
        <taxon>Spermatophyta</taxon>
        <taxon>Magnoliopsida</taxon>
        <taxon>eudicotyledons</taxon>
        <taxon>Gunneridae</taxon>
        <taxon>Pentapetalae</taxon>
        <taxon>rosids</taxon>
        <taxon>fabids</taxon>
        <taxon>Malpighiales</taxon>
        <taxon>Erythroxylaceae</taxon>
        <taxon>Erythroxylum</taxon>
    </lineage>
</organism>
<evidence type="ECO:0000256" key="5">
    <source>
        <dbReference type="ARBA" id="ARBA00033464"/>
    </source>
</evidence>
<evidence type="ECO:0000313" key="9">
    <source>
        <dbReference type="EMBL" id="KAJ8763727.1"/>
    </source>
</evidence>
<evidence type="ECO:0000256" key="6">
    <source>
        <dbReference type="SAM" id="MobiDB-lite"/>
    </source>
</evidence>
<dbReference type="EMBL" id="JAIWQS010000005">
    <property type="protein sequence ID" value="KAJ8763727.1"/>
    <property type="molecule type" value="Genomic_DNA"/>
</dbReference>
<feature type="compositionally biased region" description="Basic and acidic residues" evidence="6">
    <location>
        <begin position="236"/>
        <end position="245"/>
    </location>
</feature>
<protein>
    <recommendedName>
        <fullName evidence="2">Ribonuclease H2 subunit B</fullName>
    </recommendedName>
    <alternativeName>
        <fullName evidence="5">Ribonuclease HI subunit B</fullName>
    </alternativeName>
</protein>
<evidence type="ECO:0000256" key="1">
    <source>
        <dbReference type="ARBA" id="ARBA00004123"/>
    </source>
</evidence>